<dbReference type="PANTHER" id="PTHR14304:SF11">
    <property type="entry name" value="SAP DOMAIN-CONTAINING PROTEIN"/>
    <property type="match status" value="1"/>
</dbReference>
<feature type="region of interest" description="Disordered" evidence="6">
    <location>
        <begin position="190"/>
        <end position="311"/>
    </location>
</feature>
<evidence type="ECO:0000256" key="5">
    <source>
        <dbReference type="SAM" id="Coils"/>
    </source>
</evidence>
<feature type="compositionally biased region" description="Basic and acidic residues" evidence="6">
    <location>
        <begin position="668"/>
        <end position="686"/>
    </location>
</feature>
<dbReference type="InterPro" id="IPR036361">
    <property type="entry name" value="SAP_dom_sf"/>
</dbReference>
<feature type="compositionally biased region" description="Acidic residues" evidence="6">
    <location>
        <begin position="852"/>
        <end position="867"/>
    </location>
</feature>
<evidence type="ECO:0000256" key="4">
    <source>
        <dbReference type="ARBA" id="ARBA00023054"/>
    </source>
</evidence>
<keyword evidence="4 5" id="KW-0175">Coiled coil</keyword>
<dbReference type="STRING" id="94128.A0A2A3E8I0"/>
<feature type="compositionally biased region" description="Basic and acidic residues" evidence="6">
    <location>
        <begin position="257"/>
        <end position="294"/>
    </location>
</feature>
<keyword evidence="8" id="KW-0132">Cell division</keyword>
<keyword evidence="9" id="KW-1185">Reference proteome</keyword>
<dbReference type="InterPro" id="IPR003034">
    <property type="entry name" value="SAP_dom"/>
</dbReference>
<comment type="subcellular location">
    <subcellularLocation>
        <location evidence="1">Cytoplasm</location>
    </subcellularLocation>
</comment>
<dbReference type="SMART" id="SM01122">
    <property type="entry name" value="DBC1"/>
    <property type="match status" value="1"/>
</dbReference>
<dbReference type="Pfam" id="PF14444">
    <property type="entry name" value="S1-like"/>
    <property type="match status" value="1"/>
</dbReference>
<dbReference type="Proteomes" id="UP000242457">
    <property type="component" value="Unassembled WGS sequence"/>
</dbReference>
<feature type="region of interest" description="Disordered" evidence="6">
    <location>
        <begin position="952"/>
        <end position="972"/>
    </location>
</feature>
<dbReference type="Pfam" id="PF02037">
    <property type="entry name" value="SAP"/>
    <property type="match status" value="1"/>
</dbReference>
<dbReference type="Pfam" id="PF19256">
    <property type="entry name" value="LAIKA"/>
    <property type="match status" value="1"/>
</dbReference>
<dbReference type="EMBL" id="KZ288325">
    <property type="protein sequence ID" value="PBC28010.1"/>
    <property type="molecule type" value="Genomic_DNA"/>
</dbReference>
<feature type="domain" description="SAP" evidence="7">
    <location>
        <begin position="615"/>
        <end position="649"/>
    </location>
</feature>
<feature type="compositionally biased region" description="Basic and acidic residues" evidence="6">
    <location>
        <begin position="782"/>
        <end position="851"/>
    </location>
</feature>
<evidence type="ECO:0000256" key="1">
    <source>
        <dbReference type="ARBA" id="ARBA00004496"/>
    </source>
</evidence>
<keyword evidence="8" id="KW-0131">Cell cycle</keyword>
<dbReference type="AlphaFoldDB" id="A0A2A3E8I0"/>
<feature type="compositionally biased region" description="Low complexity" evidence="6">
    <location>
        <begin position="233"/>
        <end position="253"/>
    </location>
</feature>
<dbReference type="PROSITE" id="PS50800">
    <property type="entry name" value="SAP"/>
    <property type="match status" value="1"/>
</dbReference>
<feature type="compositionally biased region" description="Basic residues" evidence="6">
    <location>
        <begin position="295"/>
        <end position="311"/>
    </location>
</feature>
<dbReference type="InterPro" id="IPR025224">
    <property type="entry name" value="CCAR1/CCAR2"/>
</dbReference>
<dbReference type="InterPro" id="IPR025223">
    <property type="entry name" value="S1-like_RNA-bd_dom"/>
</dbReference>
<proteinExistence type="predicted"/>
<protein>
    <submittedName>
        <fullName evidence="8">Cell division cycle and apoptosis regulator protein</fullName>
    </submittedName>
</protein>
<sequence length="1195" mass="137682">MSNLSPFGGGKNPPWVRNAGQGIQNIQQQMLGQAMGSIGGQPMVQYQQQTQQVYQQSLGLQQPNITMASMATLGSNLPSGIAGQLYPQVATVSYPPPRALNTNAFQPSVAGVPQQVQQNVPSSSTKQRVFTGTVTQVYDNFGFVDEDVFFQTNACVKGSNPVVGDRVLVEASYNPSMPFKWSATRIQVLPMGNNNNNTNTQQNNQNTRQQQQQSQPQQNRTSGTYNAVPPPAENANNRFTTSATSANTASNRNKVGRVRERSPRERKNEEEEIERKRRREERIREREKKEERSPSRTRRSKSPRPRRRTRVVPRYMVQIPKIALDLPEADVLEIRRRYQNMYIPSDFFSTNFRWVDAFPPHMPFALNKPCSFHVMHKDVDPCSENTAVLEPSDADYLFSAKVMLISMPAMEEIYKRCCGVSEDRDPDRDYVHPTRLINFLVGLRGKNETMAIGGPWSPSLDGPNPEKDPSVLIRTAVRTCKALTGIDLSSCTQWYRFLELYYRRAETTHKSGRVVPSRVETVILFLPDVWSCVPIKLEWDGLQLSYKKQLERKLLRAASSPDDLDAANDTDEAAVADQKALPTSSHITFTFLLHYIIDDPVPEKKDPTHYSELDPKSMNVTELRQELAARNLNCKGLKSQLLARLMKAITSEQAKEEGRQDDIEENDKDISPPPKEEEDKKFKDIKDHDEDRRKLCERERAALEKRYTLPESSHIIVHPSRMAKSGKFDCTVMSLSVLLDYRPEDTKEHSFEVSLFAELFNEMLMRDFGFRIYRSLCSLPEKPKEKDEDKKKDKKDDKRDEKKDDKRKDDDKRCKKDERKDDKRREGSKDKKDEKDIKSKVDDRDREKEKNDDDDDDEEDESDDDDSIKDGRRDREKDGRKRKIKLYTHDPYLLLSFVYFDQTHCGYIFDKDIEELIYTLGLKLSRAQVRKLVQKVVTRDSLHYRKLTDKSKEDDLKDEKKDEKEIDKTDSTKVENEEEILRSLALGNKKLLPVFVGSGPPSKRVHREDAIIEQSDESIVSEGFVIYKGSLLDVEKLVSQLKRSEKARLDTEERLMELQHELCIVNEKSTKQTNNIKALSEDLKVYKDKLRNTDEKLKKVSSECHTYLTAVKNMYHIAAKMMQSDTKKVEVVEIQDEKVSEVNGSEIETKFKMDSRWGDNKVPIKKEFTETDKDKKCDNKVSIKKEIIETDKEKK</sequence>
<dbReference type="SMART" id="SM00513">
    <property type="entry name" value="SAP"/>
    <property type="match status" value="1"/>
</dbReference>
<keyword evidence="2" id="KW-0963">Cytoplasm</keyword>
<evidence type="ECO:0000259" key="7">
    <source>
        <dbReference type="PROSITE" id="PS50800"/>
    </source>
</evidence>
<feature type="region of interest" description="Disordered" evidence="6">
    <location>
        <begin position="782"/>
        <end position="875"/>
    </location>
</feature>
<dbReference type="Gene3D" id="1.10.720.30">
    <property type="entry name" value="SAP domain"/>
    <property type="match status" value="1"/>
</dbReference>
<reference evidence="8 9" key="1">
    <citation type="submission" date="2014-07" db="EMBL/GenBank/DDBJ databases">
        <title>Genomic and transcriptomic analysis on Apis cerana provide comprehensive insights into honey bee biology.</title>
        <authorList>
            <person name="Diao Q."/>
            <person name="Sun L."/>
            <person name="Zheng H."/>
            <person name="Zheng H."/>
            <person name="Xu S."/>
            <person name="Wang S."/>
            <person name="Zeng Z."/>
            <person name="Hu F."/>
            <person name="Su S."/>
            <person name="Wu J."/>
        </authorList>
    </citation>
    <scope>NUCLEOTIDE SEQUENCE [LARGE SCALE GENOMIC DNA]</scope>
    <source>
        <tissue evidence="8">Pupae without intestine</tissue>
    </source>
</reference>
<dbReference type="GO" id="GO:0051301">
    <property type="term" value="P:cell division"/>
    <property type="evidence" value="ECO:0007669"/>
    <property type="project" value="UniProtKB-KW"/>
</dbReference>
<dbReference type="GO" id="GO:0006355">
    <property type="term" value="P:regulation of DNA-templated transcription"/>
    <property type="evidence" value="ECO:0007669"/>
    <property type="project" value="InterPro"/>
</dbReference>
<dbReference type="InterPro" id="IPR025954">
    <property type="entry name" value="DBC1/CARP1_inactive_NUDIX"/>
</dbReference>
<evidence type="ECO:0000256" key="2">
    <source>
        <dbReference type="ARBA" id="ARBA00022490"/>
    </source>
</evidence>
<accession>A0A2A3E8I0</accession>
<keyword evidence="3" id="KW-0597">Phosphoprotein</keyword>
<feature type="coiled-coil region" evidence="5">
    <location>
        <begin position="1034"/>
        <end position="1103"/>
    </location>
</feature>
<dbReference type="SUPFAM" id="SSF68906">
    <property type="entry name" value="SAP domain"/>
    <property type="match status" value="1"/>
</dbReference>
<dbReference type="GO" id="GO:0005737">
    <property type="term" value="C:cytoplasm"/>
    <property type="evidence" value="ECO:0007669"/>
    <property type="project" value="UniProtKB-SubCell"/>
</dbReference>
<evidence type="ECO:0000256" key="3">
    <source>
        <dbReference type="ARBA" id="ARBA00022553"/>
    </source>
</evidence>
<evidence type="ECO:0000313" key="8">
    <source>
        <dbReference type="EMBL" id="PBC28010.1"/>
    </source>
</evidence>
<dbReference type="PANTHER" id="PTHR14304">
    <property type="entry name" value="CELL DIVISION CYCLE AND APOPTOSIS REGULATOR PROTEIN"/>
    <property type="match status" value="1"/>
</dbReference>
<dbReference type="GO" id="GO:0005634">
    <property type="term" value="C:nucleus"/>
    <property type="evidence" value="ECO:0007669"/>
    <property type="project" value="TreeGrafter"/>
</dbReference>
<dbReference type="OrthoDB" id="21006at2759"/>
<evidence type="ECO:0000256" key="6">
    <source>
        <dbReference type="SAM" id="MobiDB-lite"/>
    </source>
</evidence>
<gene>
    <name evidence="8" type="ORF">APICC_00507</name>
</gene>
<evidence type="ECO:0000313" key="9">
    <source>
        <dbReference type="Proteomes" id="UP000242457"/>
    </source>
</evidence>
<organism evidence="8 9">
    <name type="scientific">Apis cerana cerana</name>
    <name type="common">Oriental honeybee</name>
    <dbReference type="NCBI Taxonomy" id="94128"/>
    <lineage>
        <taxon>Eukaryota</taxon>
        <taxon>Metazoa</taxon>
        <taxon>Ecdysozoa</taxon>
        <taxon>Arthropoda</taxon>
        <taxon>Hexapoda</taxon>
        <taxon>Insecta</taxon>
        <taxon>Pterygota</taxon>
        <taxon>Neoptera</taxon>
        <taxon>Endopterygota</taxon>
        <taxon>Hymenoptera</taxon>
        <taxon>Apocrita</taxon>
        <taxon>Aculeata</taxon>
        <taxon>Apoidea</taxon>
        <taxon>Anthophila</taxon>
        <taxon>Apidae</taxon>
        <taxon>Apis</taxon>
    </lineage>
</organism>
<dbReference type="Pfam" id="PF14443">
    <property type="entry name" value="DBC1"/>
    <property type="match status" value="1"/>
</dbReference>
<feature type="region of interest" description="Disordered" evidence="6">
    <location>
        <begin position="652"/>
        <end position="686"/>
    </location>
</feature>
<name>A0A2A3E8I0_APICC</name>
<feature type="compositionally biased region" description="Low complexity" evidence="6">
    <location>
        <begin position="193"/>
        <end position="222"/>
    </location>
</feature>
<dbReference type="InterPro" id="IPR045353">
    <property type="entry name" value="LAIKA"/>
</dbReference>